<dbReference type="SUPFAM" id="SSF81901">
    <property type="entry name" value="HCP-like"/>
    <property type="match status" value="1"/>
</dbReference>
<dbReference type="STRING" id="1348612.A0A397JKU8"/>
<dbReference type="AlphaFoldDB" id="A0A397JKU8"/>
<dbReference type="GO" id="GO:0005524">
    <property type="term" value="F:ATP binding"/>
    <property type="evidence" value="ECO:0007669"/>
    <property type="project" value="InterPro"/>
</dbReference>
<dbReference type="SMART" id="SM00220">
    <property type="entry name" value="S_TKc"/>
    <property type="match status" value="1"/>
</dbReference>
<dbReference type="PRINTS" id="PR00109">
    <property type="entry name" value="TYRKINASE"/>
</dbReference>
<evidence type="ECO:0000313" key="4">
    <source>
        <dbReference type="Proteomes" id="UP000266861"/>
    </source>
</evidence>
<sequence length="679" mass="77858">MSQGKKNEKEWMDDLIIEDTIQKENIPFYKYSEFQNAKLITANVFKATFKISKKTVALENVYLNDNNKFTLDNLINEVKRHRKLETHDSILKFRGITKKKNTKNYKIILEYVNEGSLRQYLKTNFQKMDWNAKLNLAKQIANVLMFLHSNDIIHGKFNFENILVHNGIIKLNVFGLTKIISDSLSFLANNLGPIQYMDSQYLELFRAIGKNKSSDIFGLGIILWEISSGNPFFEMESLSSNVDLLNNIAKGKREIAIPGTPQRYKEIYSECWNHNVNSRPDIFQVVKNLSEIIISDASVKFEASKSQPHNATDVKLENLNTQNEKHEIKPDPSLIDVTTEVNGFIKDLFEIFIDARKKQFPDIRPIIIKNYIRERKKNPVKILYEMIRHPSHYSFTSLIGFFYQYGIGTVVDYQMALKFFNFAANEIIDTSSPKSLSLWKLYNINKEIGAISLAHMHLEGQGVERNTKKAFQIHSKLADKESHITLNSIAYCYDNGFGVEKNEEKAFELYLKSAEKGNILAHLNVSACYFNGDGITKDATKSFQWDTKSALAGSIEAMFNVGDSYENGTGVSKDEEEAFKWYLKAAEKEYNKSQYAVGNCYKNGCGIDIDQVKAFEWFKKAAENDSFASQYMLGKCFYEGYGTTKDIVKAIYWLNKAKKNENTSANELLEEIIIIINGI</sequence>
<dbReference type="InterPro" id="IPR001245">
    <property type="entry name" value="Ser-Thr/Tyr_kinase_cat_dom"/>
</dbReference>
<evidence type="ECO:0000256" key="1">
    <source>
        <dbReference type="ARBA" id="ARBA00038101"/>
    </source>
</evidence>
<accession>A0A397JKU8</accession>
<dbReference type="PANTHER" id="PTHR11102:SF160">
    <property type="entry name" value="ERAD-ASSOCIATED E3 UBIQUITIN-PROTEIN LIGASE COMPONENT HRD3"/>
    <property type="match status" value="1"/>
</dbReference>
<dbReference type="PANTHER" id="PTHR11102">
    <property type="entry name" value="SEL-1-LIKE PROTEIN"/>
    <property type="match status" value="1"/>
</dbReference>
<dbReference type="InterPro" id="IPR011009">
    <property type="entry name" value="Kinase-like_dom_sf"/>
</dbReference>
<evidence type="ECO:0000313" key="3">
    <source>
        <dbReference type="EMBL" id="RHZ85794.1"/>
    </source>
</evidence>
<name>A0A397JKU8_9GLOM</name>
<dbReference type="OrthoDB" id="2425131at2759"/>
<proteinExistence type="inferred from homology"/>
<reference evidence="3 4" key="1">
    <citation type="submission" date="2018-08" db="EMBL/GenBank/DDBJ databases">
        <title>Genome and evolution of the arbuscular mycorrhizal fungus Diversispora epigaea (formerly Glomus versiforme) and its bacterial endosymbionts.</title>
        <authorList>
            <person name="Sun X."/>
            <person name="Fei Z."/>
            <person name="Harrison M."/>
        </authorList>
    </citation>
    <scope>NUCLEOTIDE SEQUENCE [LARGE SCALE GENOMIC DNA]</scope>
    <source>
        <strain evidence="3 4">IT104</strain>
    </source>
</reference>
<dbReference type="InterPro" id="IPR000719">
    <property type="entry name" value="Prot_kinase_dom"/>
</dbReference>
<dbReference type="Gene3D" id="1.25.40.10">
    <property type="entry name" value="Tetratricopeptide repeat domain"/>
    <property type="match status" value="1"/>
</dbReference>
<feature type="domain" description="Protein kinase" evidence="2">
    <location>
        <begin position="34"/>
        <end position="293"/>
    </location>
</feature>
<organism evidence="3 4">
    <name type="scientific">Diversispora epigaea</name>
    <dbReference type="NCBI Taxonomy" id="1348612"/>
    <lineage>
        <taxon>Eukaryota</taxon>
        <taxon>Fungi</taxon>
        <taxon>Fungi incertae sedis</taxon>
        <taxon>Mucoromycota</taxon>
        <taxon>Glomeromycotina</taxon>
        <taxon>Glomeromycetes</taxon>
        <taxon>Diversisporales</taxon>
        <taxon>Diversisporaceae</taxon>
        <taxon>Diversispora</taxon>
    </lineage>
</organism>
<keyword evidence="4" id="KW-1185">Reference proteome</keyword>
<dbReference type="Pfam" id="PF08238">
    <property type="entry name" value="Sel1"/>
    <property type="match status" value="7"/>
</dbReference>
<dbReference type="InterPro" id="IPR006597">
    <property type="entry name" value="Sel1-like"/>
</dbReference>
<comment type="caution">
    <text evidence="3">The sequence shown here is derived from an EMBL/GenBank/DDBJ whole genome shotgun (WGS) entry which is preliminary data.</text>
</comment>
<dbReference type="SMART" id="SM00671">
    <property type="entry name" value="SEL1"/>
    <property type="match status" value="7"/>
</dbReference>
<dbReference type="Pfam" id="PF07714">
    <property type="entry name" value="PK_Tyr_Ser-Thr"/>
    <property type="match status" value="1"/>
</dbReference>
<dbReference type="PROSITE" id="PS50011">
    <property type="entry name" value="PROTEIN_KINASE_DOM"/>
    <property type="match status" value="1"/>
</dbReference>
<dbReference type="EMBL" id="PQFF01000057">
    <property type="protein sequence ID" value="RHZ85794.1"/>
    <property type="molecule type" value="Genomic_DNA"/>
</dbReference>
<evidence type="ECO:0000259" key="2">
    <source>
        <dbReference type="PROSITE" id="PS50011"/>
    </source>
</evidence>
<protein>
    <recommendedName>
        <fullName evidence="2">Protein kinase domain-containing protein</fullName>
    </recommendedName>
</protein>
<dbReference type="GO" id="GO:0004672">
    <property type="term" value="F:protein kinase activity"/>
    <property type="evidence" value="ECO:0007669"/>
    <property type="project" value="InterPro"/>
</dbReference>
<dbReference type="InterPro" id="IPR050767">
    <property type="entry name" value="Sel1_AlgK"/>
</dbReference>
<comment type="similarity">
    <text evidence="1">Belongs to the sel-1 family.</text>
</comment>
<dbReference type="InterPro" id="IPR011990">
    <property type="entry name" value="TPR-like_helical_dom_sf"/>
</dbReference>
<dbReference type="SUPFAM" id="SSF56112">
    <property type="entry name" value="Protein kinase-like (PK-like)"/>
    <property type="match status" value="1"/>
</dbReference>
<dbReference type="Proteomes" id="UP000266861">
    <property type="component" value="Unassembled WGS sequence"/>
</dbReference>
<dbReference type="Gene3D" id="1.10.510.10">
    <property type="entry name" value="Transferase(Phosphotransferase) domain 1"/>
    <property type="match status" value="1"/>
</dbReference>
<gene>
    <name evidence="3" type="ORF">Glove_60g169</name>
</gene>